<dbReference type="PROSITE" id="PS51007">
    <property type="entry name" value="CYTC"/>
    <property type="match status" value="1"/>
</dbReference>
<dbReference type="PANTHER" id="PTHR35008">
    <property type="entry name" value="BLL4482 PROTEIN-RELATED"/>
    <property type="match status" value="1"/>
</dbReference>
<dbReference type="InterPro" id="IPR014353">
    <property type="entry name" value="Membr-bd_ADH_cyt_c"/>
</dbReference>
<evidence type="ECO:0000256" key="1">
    <source>
        <dbReference type="ARBA" id="ARBA00004236"/>
    </source>
</evidence>
<evidence type="ECO:0000256" key="9">
    <source>
        <dbReference type="PROSITE-ProRule" id="PRU00433"/>
    </source>
</evidence>
<dbReference type="InterPro" id="IPR036909">
    <property type="entry name" value="Cyt_c-like_dom_sf"/>
</dbReference>
<evidence type="ECO:0000256" key="5">
    <source>
        <dbReference type="ARBA" id="ARBA00022729"/>
    </source>
</evidence>
<dbReference type="Proteomes" id="UP001241603">
    <property type="component" value="Unassembled WGS sequence"/>
</dbReference>
<proteinExistence type="predicted"/>
<sequence length="310" mass="32477">MIVRRLAIGLAAIAIFGGGAFWYLTRPQPLSAAVLPDVPGDAAKGETLFWAGGCASCHAAPGATGEDRLKLGGGVAIASPFGTFHAPNLSPDKTNGIGNWSTLDFVNAMKQGLAPDGSHLYPAFPYTSYQRMTIADLVDLKAFLDTLPAVTTANKPHELPFPFGIRRGIGLWKLLYLDGQTFEPVPSKSDEINRGAYLVEGPGHCNECHTPRTALGGLDRSRALGGAPDPSGKGTVPNITPGEGGIGDWSADDIANFLKTGFTPDFDSVGGTMVEVQENMAKLSDEDRQAIAAYLKDVPPLASTGQSAAP</sequence>
<dbReference type="InterPro" id="IPR051459">
    <property type="entry name" value="Cytochrome_c-type_DH"/>
</dbReference>
<evidence type="ECO:0000256" key="3">
    <source>
        <dbReference type="ARBA" id="ARBA00022617"/>
    </source>
</evidence>
<keyword evidence="3 9" id="KW-0349">Heme</keyword>
<evidence type="ECO:0000256" key="8">
    <source>
        <dbReference type="ARBA" id="ARBA00023136"/>
    </source>
</evidence>
<evidence type="ECO:0000313" key="11">
    <source>
        <dbReference type="EMBL" id="MDQ0440236.1"/>
    </source>
</evidence>
<name>A0ABU0HD41_9HYPH</name>
<comment type="subcellular location">
    <subcellularLocation>
        <location evidence="1">Cell membrane</location>
    </subcellularLocation>
</comment>
<keyword evidence="6" id="KW-0677">Repeat</keyword>
<gene>
    <name evidence="11" type="ORF">QO014_004649</name>
</gene>
<evidence type="ECO:0000313" key="12">
    <source>
        <dbReference type="Proteomes" id="UP001241603"/>
    </source>
</evidence>
<dbReference type="PANTHER" id="PTHR35008:SF8">
    <property type="entry name" value="ALCOHOL DEHYDROGENASE CYTOCHROME C SUBUNIT"/>
    <property type="match status" value="1"/>
</dbReference>
<keyword evidence="2" id="KW-1003">Cell membrane</keyword>
<dbReference type="Gene3D" id="1.10.760.10">
    <property type="entry name" value="Cytochrome c-like domain"/>
    <property type="match status" value="2"/>
</dbReference>
<keyword evidence="12" id="KW-1185">Reference proteome</keyword>
<evidence type="ECO:0000259" key="10">
    <source>
        <dbReference type="PROSITE" id="PS51007"/>
    </source>
</evidence>
<dbReference type="InterPro" id="IPR009056">
    <property type="entry name" value="Cyt_c-like_dom"/>
</dbReference>
<comment type="caution">
    <text evidence="11">The sequence shown here is derived from an EMBL/GenBank/DDBJ whole genome shotgun (WGS) entry which is preliminary data.</text>
</comment>
<protein>
    <submittedName>
        <fullName evidence="11">Mono/diheme cytochrome c family protein</fullName>
    </submittedName>
</protein>
<evidence type="ECO:0000256" key="4">
    <source>
        <dbReference type="ARBA" id="ARBA00022723"/>
    </source>
</evidence>
<feature type="domain" description="Cytochrome c" evidence="10">
    <location>
        <begin position="40"/>
        <end position="299"/>
    </location>
</feature>
<accession>A0ABU0HD41</accession>
<evidence type="ECO:0000256" key="2">
    <source>
        <dbReference type="ARBA" id="ARBA00022475"/>
    </source>
</evidence>
<organism evidence="11 12">
    <name type="scientific">Kaistia dalseonensis</name>
    <dbReference type="NCBI Taxonomy" id="410840"/>
    <lineage>
        <taxon>Bacteria</taxon>
        <taxon>Pseudomonadati</taxon>
        <taxon>Pseudomonadota</taxon>
        <taxon>Alphaproteobacteria</taxon>
        <taxon>Hyphomicrobiales</taxon>
        <taxon>Kaistiaceae</taxon>
        <taxon>Kaistia</taxon>
    </lineage>
</organism>
<evidence type="ECO:0000256" key="6">
    <source>
        <dbReference type="ARBA" id="ARBA00022737"/>
    </source>
</evidence>
<keyword evidence="5" id="KW-0732">Signal</keyword>
<reference evidence="11 12" key="1">
    <citation type="submission" date="2023-07" db="EMBL/GenBank/DDBJ databases">
        <title>Genomic Encyclopedia of Type Strains, Phase IV (KMG-IV): sequencing the most valuable type-strain genomes for metagenomic binning, comparative biology and taxonomic classification.</title>
        <authorList>
            <person name="Goeker M."/>
        </authorList>
    </citation>
    <scope>NUCLEOTIDE SEQUENCE [LARGE SCALE GENOMIC DNA]</scope>
    <source>
        <strain evidence="11 12">B6-8</strain>
    </source>
</reference>
<dbReference type="PIRSF" id="PIRSF000018">
    <property type="entry name" value="Mb_ADH_cyt_c"/>
    <property type="match status" value="1"/>
</dbReference>
<dbReference type="Pfam" id="PF00034">
    <property type="entry name" value="Cytochrom_C"/>
    <property type="match status" value="1"/>
</dbReference>
<evidence type="ECO:0000256" key="7">
    <source>
        <dbReference type="ARBA" id="ARBA00023004"/>
    </source>
</evidence>
<keyword evidence="7 9" id="KW-0408">Iron</keyword>
<dbReference type="Pfam" id="PF13442">
    <property type="entry name" value="Cytochrome_CBB3"/>
    <property type="match status" value="1"/>
</dbReference>
<keyword evidence="8" id="KW-0472">Membrane</keyword>
<dbReference type="SUPFAM" id="SSF46626">
    <property type="entry name" value="Cytochrome c"/>
    <property type="match status" value="2"/>
</dbReference>
<dbReference type="EMBL" id="JAUSVO010000007">
    <property type="protein sequence ID" value="MDQ0440236.1"/>
    <property type="molecule type" value="Genomic_DNA"/>
</dbReference>
<keyword evidence="4 9" id="KW-0479">Metal-binding</keyword>